<gene>
    <name evidence="4" type="ORF">CUS_4455</name>
</gene>
<dbReference type="Proteomes" id="UP000004259">
    <property type="component" value="Unassembled WGS sequence"/>
</dbReference>
<dbReference type="GO" id="GO:0003677">
    <property type="term" value="F:DNA binding"/>
    <property type="evidence" value="ECO:0007669"/>
    <property type="project" value="UniProtKB-UniRule"/>
</dbReference>
<dbReference type="PROSITE" id="PS51740">
    <property type="entry name" value="SPOVT_ABRB"/>
    <property type="match status" value="1"/>
</dbReference>
<evidence type="ECO:0000313" key="4">
    <source>
        <dbReference type="EMBL" id="EGC03311.1"/>
    </source>
</evidence>
<feature type="domain" description="SpoVT-AbrB" evidence="3">
    <location>
        <begin position="4"/>
        <end position="44"/>
    </location>
</feature>
<name>E9SBN6_RUMAL</name>
<dbReference type="RefSeq" id="WP_002849047.1">
    <property type="nucleotide sequence ID" value="NZ_ADKM02000070.1"/>
</dbReference>
<dbReference type="InterPro" id="IPR051734">
    <property type="entry name" value="VapB_TA_antitoxins"/>
</dbReference>
<dbReference type="PANTHER" id="PTHR37550:SF3">
    <property type="entry name" value="ANTITOXIN VAPB1"/>
    <property type="match status" value="1"/>
</dbReference>
<dbReference type="SUPFAM" id="SSF89447">
    <property type="entry name" value="AbrB/MazE/MraZ-like"/>
    <property type="match status" value="1"/>
</dbReference>
<dbReference type="InterPro" id="IPR047976">
    <property type="entry name" value="Anti_VapB2-like"/>
</dbReference>
<reference evidence="4 5" key="1">
    <citation type="submission" date="2011-02" db="EMBL/GenBank/DDBJ databases">
        <authorList>
            <person name="Nelson K.E."/>
            <person name="Sutton G."/>
            <person name="Torralba M."/>
            <person name="Durkin S."/>
            <person name="Harkins D."/>
            <person name="Montgomery R."/>
            <person name="Ziemer C."/>
            <person name="Klaassens E."/>
            <person name="Ocuiv P."/>
            <person name="Morrison M."/>
        </authorList>
    </citation>
    <scope>NUCLEOTIDE SEQUENCE [LARGE SCALE GENOMIC DNA]</scope>
    <source>
        <strain evidence="4 5">8</strain>
    </source>
</reference>
<dbReference type="EMBL" id="ADKM02000070">
    <property type="protein sequence ID" value="EGC03311.1"/>
    <property type="molecule type" value="Genomic_DNA"/>
</dbReference>
<dbReference type="InterPro" id="IPR007159">
    <property type="entry name" value="SpoVT-AbrB_dom"/>
</dbReference>
<evidence type="ECO:0000256" key="1">
    <source>
        <dbReference type="ARBA" id="ARBA00007924"/>
    </source>
</evidence>
<dbReference type="InterPro" id="IPR037914">
    <property type="entry name" value="SpoVT-AbrB_sf"/>
</dbReference>
<dbReference type="OrthoDB" id="9810009at2"/>
<keyword evidence="5" id="KW-1185">Reference proteome</keyword>
<dbReference type="PANTHER" id="PTHR37550">
    <property type="entry name" value="ANTITOXIN VAPB1"/>
    <property type="match status" value="1"/>
</dbReference>
<evidence type="ECO:0000256" key="2">
    <source>
        <dbReference type="PROSITE-ProRule" id="PRU01076"/>
    </source>
</evidence>
<dbReference type="NCBIfam" id="NF040493">
    <property type="entry name" value="TA_anti_VapB"/>
    <property type="match status" value="1"/>
</dbReference>
<comment type="caution">
    <text evidence="4">The sequence shown here is derived from an EMBL/GenBank/DDBJ whole genome shotgun (WGS) entry which is preliminary data.</text>
</comment>
<evidence type="ECO:0000313" key="5">
    <source>
        <dbReference type="Proteomes" id="UP000004259"/>
    </source>
</evidence>
<proteinExistence type="inferred from homology"/>
<comment type="similarity">
    <text evidence="1">Belongs to the VapB family.</text>
</comment>
<sequence>MMTARLFSNGNSQAVRLPKEMRFDGSEVYVHKIGDSVMLVPKDKALSTFLESLSEFTNDYFEALDSRPKEIESEREKL</sequence>
<dbReference type="AlphaFoldDB" id="E9SBN6"/>
<dbReference type="Pfam" id="PF04014">
    <property type="entry name" value="MazE_antitoxin"/>
    <property type="match status" value="1"/>
</dbReference>
<accession>E9SBN6</accession>
<dbReference type="STRING" id="246199.CUS_4455"/>
<dbReference type="Gene3D" id="2.10.260.10">
    <property type="match status" value="1"/>
</dbReference>
<protein>
    <submittedName>
        <fullName evidence="4">SpoVT/AbrB-like protein</fullName>
    </submittedName>
</protein>
<dbReference type="SMART" id="SM00966">
    <property type="entry name" value="SpoVT_AbrB"/>
    <property type="match status" value="1"/>
</dbReference>
<dbReference type="eggNOG" id="COG4456">
    <property type="taxonomic scope" value="Bacteria"/>
</dbReference>
<keyword evidence="2" id="KW-0238">DNA-binding</keyword>
<evidence type="ECO:0000259" key="3">
    <source>
        <dbReference type="PROSITE" id="PS51740"/>
    </source>
</evidence>
<organism evidence="4 5">
    <name type="scientific">Ruminococcus albus 8</name>
    <dbReference type="NCBI Taxonomy" id="246199"/>
    <lineage>
        <taxon>Bacteria</taxon>
        <taxon>Bacillati</taxon>
        <taxon>Bacillota</taxon>
        <taxon>Clostridia</taxon>
        <taxon>Eubacteriales</taxon>
        <taxon>Oscillospiraceae</taxon>
        <taxon>Ruminococcus</taxon>
    </lineage>
</organism>